<dbReference type="AlphaFoldDB" id="A0A9W9XG27"/>
<feature type="chain" id="PRO_5040729221" evidence="3">
    <location>
        <begin position="19"/>
        <end position="221"/>
    </location>
</feature>
<dbReference type="EMBL" id="JAPWDQ010000003">
    <property type="protein sequence ID" value="KAJ5491507.1"/>
    <property type="molecule type" value="Genomic_DNA"/>
</dbReference>
<evidence type="ECO:0000259" key="4">
    <source>
        <dbReference type="Pfam" id="PF10342"/>
    </source>
</evidence>
<gene>
    <name evidence="5" type="ORF">N7539_003074</name>
</gene>
<feature type="domain" description="Yeast cell wall synthesis Kre9/Knh1-like N-terminal" evidence="4">
    <location>
        <begin position="27"/>
        <end position="115"/>
    </location>
</feature>
<dbReference type="InterPro" id="IPR018466">
    <property type="entry name" value="Kre9/Knh1-like_N"/>
</dbReference>
<dbReference type="InterPro" id="IPR052982">
    <property type="entry name" value="SRP1/TIP1-like"/>
</dbReference>
<dbReference type="RefSeq" id="XP_056792636.1">
    <property type="nucleotide sequence ID" value="XM_056932677.1"/>
</dbReference>
<reference evidence="5" key="1">
    <citation type="submission" date="2022-12" db="EMBL/GenBank/DDBJ databases">
        <authorList>
            <person name="Petersen C."/>
        </authorList>
    </citation>
    <scope>NUCLEOTIDE SEQUENCE</scope>
    <source>
        <strain evidence="5">IBT 30728</strain>
    </source>
</reference>
<feature type="signal peptide" evidence="3">
    <location>
        <begin position="1"/>
        <end position="18"/>
    </location>
</feature>
<proteinExistence type="predicted"/>
<dbReference type="GeneID" id="81622926"/>
<evidence type="ECO:0000313" key="6">
    <source>
        <dbReference type="Proteomes" id="UP001148312"/>
    </source>
</evidence>
<protein>
    <submittedName>
        <fullName evidence="5">Cell wall protein</fullName>
    </submittedName>
</protein>
<dbReference type="Pfam" id="PF10342">
    <property type="entry name" value="Kre9_KNH"/>
    <property type="match status" value="1"/>
</dbReference>
<evidence type="ECO:0000256" key="3">
    <source>
        <dbReference type="SAM" id="SignalP"/>
    </source>
</evidence>
<evidence type="ECO:0000256" key="1">
    <source>
        <dbReference type="ARBA" id="ARBA00022729"/>
    </source>
</evidence>
<keyword evidence="6" id="KW-1185">Reference proteome</keyword>
<evidence type="ECO:0000313" key="5">
    <source>
        <dbReference type="EMBL" id="KAJ5491507.1"/>
    </source>
</evidence>
<reference evidence="5" key="2">
    <citation type="journal article" date="2023" name="IMA Fungus">
        <title>Comparative genomic study of the Penicillium genus elucidates a diverse pangenome and 15 lateral gene transfer events.</title>
        <authorList>
            <person name="Petersen C."/>
            <person name="Sorensen T."/>
            <person name="Nielsen M.R."/>
            <person name="Sondergaard T.E."/>
            <person name="Sorensen J.L."/>
            <person name="Fitzpatrick D.A."/>
            <person name="Frisvad J.C."/>
            <person name="Nielsen K.L."/>
        </authorList>
    </citation>
    <scope>NUCLEOTIDE SEQUENCE</scope>
    <source>
        <strain evidence="5">IBT 30728</strain>
    </source>
</reference>
<evidence type="ECO:0000256" key="2">
    <source>
        <dbReference type="SAM" id="MobiDB-lite"/>
    </source>
</evidence>
<feature type="region of interest" description="Disordered" evidence="2">
    <location>
        <begin position="118"/>
        <end position="202"/>
    </location>
</feature>
<keyword evidence="1 3" id="KW-0732">Signal</keyword>
<dbReference type="PANTHER" id="PTHR40633">
    <property type="entry name" value="MATRIX PROTEIN, PUTATIVE (AFU_ORTHOLOGUE AFUA_8G05410)-RELATED"/>
    <property type="match status" value="1"/>
</dbReference>
<dbReference type="PANTHER" id="PTHR40633:SF5">
    <property type="entry name" value="ANCHORED PROTEIN, PUTATIVE (AFU_ORTHOLOGUE AFUA_8G04370)-RELATED"/>
    <property type="match status" value="1"/>
</dbReference>
<dbReference type="Proteomes" id="UP001148312">
    <property type="component" value="Unassembled WGS sequence"/>
</dbReference>
<name>A0A9W9XG27_9EURO</name>
<organism evidence="5 6">
    <name type="scientific">Penicillium diatomitis</name>
    <dbReference type="NCBI Taxonomy" id="2819901"/>
    <lineage>
        <taxon>Eukaryota</taxon>
        <taxon>Fungi</taxon>
        <taxon>Dikarya</taxon>
        <taxon>Ascomycota</taxon>
        <taxon>Pezizomycotina</taxon>
        <taxon>Eurotiomycetes</taxon>
        <taxon>Eurotiomycetidae</taxon>
        <taxon>Eurotiales</taxon>
        <taxon>Aspergillaceae</taxon>
        <taxon>Penicillium</taxon>
    </lineage>
</organism>
<sequence>MRAFTTLATVLFAAIAYADNKANAFKNPTGGYQFTAGQPTTLNWKADAGTTVTLRLQYGAVTTADSGKVIAANIPNSGSYTWSVPADIVAQPDYTIEIIDDQDPSKYNFLPRFVVSGASTTPSSSSSASTMTSTTTVSTTSTATNTSTMTSGSASATPSTMTTASSSAMSSSSASSSATGTSSSLTGSTSASTSVPTSNAGVVNRVSGGLLAVVAGAAMVL</sequence>
<feature type="compositionally biased region" description="Low complexity" evidence="2">
    <location>
        <begin position="118"/>
        <end position="194"/>
    </location>
</feature>
<comment type="caution">
    <text evidence="5">The sequence shown here is derived from an EMBL/GenBank/DDBJ whole genome shotgun (WGS) entry which is preliminary data.</text>
</comment>
<accession>A0A9W9XG27</accession>